<dbReference type="GO" id="GO:0005507">
    <property type="term" value="F:copper ion binding"/>
    <property type="evidence" value="ECO:0007669"/>
    <property type="project" value="InterPro"/>
</dbReference>
<feature type="domain" description="Copper amine oxidase N3-terminal" evidence="11">
    <location>
        <begin position="116"/>
        <end position="217"/>
    </location>
</feature>
<dbReference type="EC" id="1.4.3.-" evidence="8"/>
<accession>A0A7S9D423</accession>
<keyword evidence="5 8" id="KW-0186">Copper</keyword>
<protein>
    <recommendedName>
        <fullName evidence="8">Amine oxidase</fullName>
        <ecNumber evidence="8">1.4.3.-</ecNumber>
    </recommendedName>
</protein>
<dbReference type="KEGG" id="bcou:IC761_30480"/>
<dbReference type="PANTHER" id="PTHR10638:SF41">
    <property type="entry name" value="AMINE OXIDASE"/>
    <property type="match status" value="1"/>
</dbReference>
<feature type="domain" description="Copper amine oxidase catalytic" evidence="9">
    <location>
        <begin position="239"/>
        <end position="637"/>
    </location>
</feature>
<evidence type="ECO:0000313" key="12">
    <source>
        <dbReference type="EMBL" id="QPF90762.1"/>
    </source>
</evidence>
<evidence type="ECO:0000259" key="10">
    <source>
        <dbReference type="Pfam" id="PF02727"/>
    </source>
</evidence>
<dbReference type="RefSeq" id="WP_195800345.1">
    <property type="nucleotide sequence ID" value="NZ_CP061379.1"/>
</dbReference>
<sequence length="655" mass="73136">MSVTAELDHCCAASSPTAAEALAVKHPLQALTPAEIIRVAAIVNSDPPYGTDTRFETIELYEPEKLVARDFKPGMPISRRARVNVFSTAKIGVTRLVVSLDSNEIVSRKEVPTARPTIQLEQFLAIEGIVRQDPEFIAGCARRGITDMTTVCIDPWSAGNFSIPGEEGRHLCHVFAWLRLRENENFYAHPIEGLNAVIDLKTWEVIRVDDHGVIPIPMKEANYEREFVQSKRKPLKPIDVVQPEGVNFRLDGNQLSWDKWRFVIGFNARESLTLHDISYDGRPIMHRASLVEMVVPYGSPTNGHFRKNVFDIGEYGIGKLANSLTLGCDCLGAIEYLDVHLNTMNGDVSTIEKAICIHEEDSGLLWKHWDFRTDRAEVRRARKLVVSCICTVGNYEYALYWYFHIDGTIEFEMKATGIINTAACIPGQPGKYAREVMPGVVGHIHQHIFCARLDVAIDGDQNSFVECNTVAEPEGPDNPYGNAFYEEQTLLTTERTAARKANAASQRYWKVINPNKTNYAGSPTGYKLDAMNCVTPFVNANSPSGKRASFVQNHVWVTAFDTEQRYPAGEYMNHSDGSGGLADFIANDRPIDNTDIVLWHVFGLHHPVRIEDFPVQPCVTTGFKLTPSGFFNGNPCIDLPPEVNQASCYAMPERS</sequence>
<evidence type="ECO:0000256" key="5">
    <source>
        <dbReference type="ARBA" id="ARBA00023008"/>
    </source>
</evidence>
<keyword evidence="13" id="KW-1185">Reference proteome</keyword>
<evidence type="ECO:0000259" key="11">
    <source>
        <dbReference type="Pfam" id="PF02728"/>
    </source>
</evidence>
<dbReference type="GO" id="GO:0009308">
    <property type="term" value="P:amine metabolic process"/>
    <property type="evidence" value="ECO:0007669"/>
    <property type="project" value="UniProtKB-UniRule"/>
</dbReference>
<reference evidence="12 13" key="1">
    <citation type="submission" date="2020-09" db="EMBL/GenBank/DDBJ databases">
        <title>Complete genomes of bradyrhizobia occurring on native shrubby legumes in Australia.</title>
        <authorList>
            <person name="Lafay B."/>
        </authorList>
    </citation>
    <scope>NUCLEOTIDE SEQUENCE [LARGE SCALE GENOMIC DNA]</scope>
    <source>
        <strain evidence="12 13">BDV5040</strain>
    </source>
</reference>
<feature type="active site" description="Schiff-base intermediate with substrate; via topaquinone" evidence="6">
    <location>
        <position position="395"/>
    </location>
</feature>
<name>A0A7S9D423_9BRAD</name>
<evidence type="ECO:0000256" key="2">
    <source>
        <dbReference type="ARBA" id="ARBA00022723"/>
    </source>
</evidence>
<evidence type="ECO:0000256" key="3">
    <source>
        <dbReference type="ARBA" id="ARBA00022772"/>
    </source>
</evidence>
<evidence type="ECO:0000259" key="9">
    <source>
        <dbReference type="Pfam" id="PF01179"/>
    </source>
</evidence>
<evidence type="ECO:0000313" key="13">
    <source>
        <dbReference type="Proteomes" id="UP000594621"/>
    </source>
</evidence>
<evidence type="ECO:0000256" key="7">
    <source>
        <dbReference type="PIRSR" id="PIRSR600269-51"/>
    </source>
</evidence>
<dbReference type="InterPro" id="IPR000269">
    <property type="entry name" value="Cu_amine_oxidase"/>
</dbReference>
<dbReference type="Pfam" id="PF02727">
    <property type="entry name" value="Cu_amine_oxidN2"/>
    <property type="match status" value="1"/>
</dbReference>
<keyword evidence="2 8" id="KW-0479">Metal-binding</keyword>
<dbReference type="SUPFAM" id="SSF54416">
    <property type="entry name" value="Amine oxidase N-terminal region"/>
    <property type="match status" value="2"/>
</dbReference>
<dbReference type="Pfam" id="PF02728">
    <property type="entry name" value="Cu_amine_oxidN3"/>
    <property type="match status" value="1"/>
</dbReference>
<comment type="PTM">
    <text evidence="7 8">Topaquinone (TPQ) is generated by copper-dependent autoxidation of a specific tyrosyl residue.</text>
</comment>
<feature type="active site" description="Proton acceptor" evidence="6">
    <location>
        <position position="311"/>
    </location>
</feature>
<dbReference type="Pfam" id="PF01179">
    <property type="entry name" value="Cu_amine_oxid"/>
    <property type="match status" value="1"/>
</dbReference>
<dbReference type="AlphaFoldDB" id="A0A7S9D423"/>
<comment type="cofactor">
    <cofactor evidence="8">
        <name>Cu cation</name>
        <dbReference type="ChEBI" id="CHEBI:23378"/>
    </cofactor>
    <text evidence="8">Contains 1 topaquinone per subunit.</text>
</comment>
<dbReference type="GO" id="GO:0048038">
    <property type="term" value="F:quinone binding"/>
    <property type="evidence" value="ECO:0007669"/>
    <property type="project" value="InterPro"/>
</dbReference>
<dbReference type="EMBL" id="CP061379">
    <property type="protein sequence ID" value="QPF90762.1"/>
    <property type="molecule type" value="Genomic_DNA"/>
</dbReference>
<dbReference type="SUPFAM" id="SSF49998">
    <property type="entry name" value="Amine oxidase catalytic domain"/>
    <property type="match status" value="1"/>
</dbReference>
<keyword evidence="4 8" id="KW-0560">Oxidoreductase</keyword>
<organism evidence="12 13">
    <name type="scientific">Bradyrhizobium commune</name>
    <dbReference type="NCBI Taxonomy" id="83627"/>
    <lineage>
        <taxon>Bacteria</taxon>
        <taxon>Pseudomonadati</taxon>
        <taxon>Pseudomonadota</taxon>
        <taxon>Alphaproteobacteria</taxon>
        <taxon>Hyphomicrobiales</taxon>
        <taxon>Nitrobacteraceae</taxon>
        <taxon>Bradyrhizobium</taxon>
    </lineage>
</organism>
<dbReference type="Gene3D" id="3.10.450.40">
    <property type="match status" value="2"/>
</dbReference>
<dbReference type="Proteomes" id="UP000594621">
    <property type="component" value="Chromosome"/>
</dbReference>
<feature type="domain" description="Copper amine oxidase N2-terminal" evidence="10">
    <location>
        <begin position="26"/>
        <end position="108"/>
    </location>
</feature>
<gene>
    <name evidence="12" type="ORF">IC761_30480</name>
</gene>
<comment type="similarity">
    <text evidence="1 8">Belongs to the copper/topaquinone oxidase family.</text>
</comment>
<dbReference type="InterPro" id="IPR015798">
    <property type="entry name" value="Cu_amine_oxidase_C"/>
</dbReference>
<evidence type="ECO:0000256" key="6">
    <source>
        <dbReference type="PIRSR" id="PIRSR600269-50"/>
    </source>
</evidence>
<dbReference type="InterPro" id="IPR036460">
    <property type="entry name" value="Cu_amine_oxidase_C_sf"/>
</dbReference>
<dbReference type="Gene3D" id="2.70.98.20">
    <property type="entry name" value="Copper amine oxidase, catalytic domain"/>
    <property type="match status" value="1"/>
</dbReference>
<dbReference type="GO" id="GO:0008131">
    <property type="term" value="F:primary methylamine oxidase activity"/>
    <property type="evidence" value="ECO:0007669"/>
    <property type="project" value="InterPro"/>
</dbReference>
<dbReference type="InterPro" id="IPR015802">
    <property type="entry name" value="Cu_amine_oxidase_N3"/>
</dbReference>
<evidence type="ECO:0000256" key="1">
    <source>
        <dbReference type="ARBA" id="ARBA00007983"/>
    </source>
</evidence>
<dbReference type="PANTHER" id="PTHR10638">
    <property type="entry name" value="COPPER AMINE OXIDASE"/>
    <property type="match status" value="1"/>
</dbReference>
<dbReference type="InterPro" id="IPR016182">
    <property type="entry name" value="Cu_amine_oxidase_N-reg"/>
</dbReference>
<feature type="modified residue" description="2',4',5'-topaquinone" evidence="7">
    <location>
        <position position="395"/>
    </location>
</feature>
<dbReference type="NCBIfam" id="NF008559">
    <property type="entry name" value="PRK11504.1"/>
    <property type="match status" value="1"/>
</dbReference>
<evidence type="ECO:0000256" key="4">
    <source>
        <dbReference type="ARBA" id="ARBA00023002"/>
    </source>
</evidence>
<dbReference type="InterPro" id="IPR015800">
    <property type="entry name" value="Cu_amine_oxidase_N2"/>
</dbReference>
<keyword evidence="3 6" id="KW-0801">TPQ</keyword>
<proteinExistence type="inferred from homology"/>
<dbReference type="PROSITE" id="PS01164">
    <property type="entry name" value="COPPER_AMINE_OXID_1"/>
    <property type="match status" value="1"/>
</dbReference>
<dbReference type="InterPro" id="IPR049948">
    <property type="entry name" value="Cu_Am_ox_TPQ-bd"/>
</dbReference>
<evidence type="ECO:0000256" key="8">
    <source>
        <dbReference type="RuleBase" id="RU000672"/>
    </source>
</evidence>